<organism evidence="4 5">
    <name type="scientific">Lophiostoma macrostomum CBS 122681</name>
    <dbReference type="NCBI Taxonomy" id="1314788"/>
    <lineage>
        <taxon>Eukaryota</taxon>
        <taxon>Fungi</taxon>
        <taxon>Dikarya</taxon>
        <taxon>Ascomycota</taxon>
        <taxon>Pezizomycotina</taxon>
        <taxon>Dothideomycetes</taxon>
        <taxon>Pleosporomycetidae</taxon>
        <taxon>Pleosporales</taxon>
        <taxon>Lophiostomataceae</taxon>
        <taxon>Lophiostoma</taxon>
    </lineage>
</organism>
<dbReference type="InterPro" id="IPR013087">
    <property type="entry name" value="Znf_C2H2_type"/>
</dbReference>
<proteinExistence type="predicted"/>
<evidence type="ECO:0000256" key="2">
    <source>
        <dbReference type="SAM" id="MobiDB-lite"/>
    </source>
</evidence>
<feature type="compositionally biased region" description="Low complexity" evidence="2">
    <location>
        <begin position="22"/>
        <end position="33"/>
    </location>
</feature>
<dbReference type="PROSITE" id="PS00028">
    <property type="entry name" value="ZINC_FINGER_C2H2_1"/>
    <property type="match status" value="1"/>
</dbReference>
<name>A0A6A6TMP3_9PLEO</name>
<evidence type="ECO:0000259" key="3">
    <source>
        <dbReference type="PROSITE" id="PS50157"/>
    </source>
</evidence>
<keyword evidence="1" id="KW-0479">Metal-binding</keyword>
<gene>
    <name evidence="4" type="ORF">K491DRAFT_450626</name>
</gene>
<feature type="compositionally biased region" description="Polar residues" evidence="2">
    <location>
        <begin position="7"/>
        <end position="16"/>
    </location>
</feature>
<keyword evidence="5" id="KW-1185">Reference proteome</keyword>
<dbReference type="OrthoDB" id="3800855at2759"/>
<feature type="domain" description="C2H2-type" evidence="3">
    <location>
        <begin position="80"/>
        <end position="109"/>
    </location>
</feature>
<keyword evidence="1" id="KW-0862">Zinc</keyword>
<dbReference type="AlphaFoldDB" id="A0A6A6TMP3"/>
<protein>
    <recommendedName>
        <fullName evidence="3">C2H2-type domain-containing protein</fullName>
    </recommendedName>
</protein>
<feature type="region of interest" description="Disordered" evidence="2">
    <location>
        <begin position="1"/>
        <end position="39"/>
    </location>
</feature>
<dbReference type="EMBL" id="MU004294">
    <property type="protein sequence ID" value="KAF2661349.1"/>
    <property type="molecule type" value="Genomic_DNA"/>
</dbReference>
<keyword evidence="1" id="KW-0863">Zinc-finger</keyword>
<evidence type="ECO:0000313" key="5">
    <source>
        <dbReference type="Proteomes" id="UP000799324"/>
    </source>
</evidence>
<accession>A0A6A6TMP3</accession>
<sequence length="117" mass="12960">MLKRSRTSSCNESGSPFSEIRQQSSTSTSPGSGLARSPRGSDGVVICLVGACQVPFFGKYAKGNCARHRRQFHGLGTNMVVCEETGCERTFKRKDARLKHYRKHHPHRAGALVQRRA</sequence>
<evidence type="ECO:0000313" key="4">
    <source>
        <dbReference type="EMBL" id="KAF2661349.1"/>
    </source>
</evidence>
<evidence type="ECO:0000256" key="1">
    <source>
        <dbReference type="PROSITE-ProRule" id="PRU00042"/>
    </source>
</evidence>
<dbReference type="GO" id="GO:0008270">
    <property type="term" value="F:zinc ion binding"/>
    <property type="evidence" value="ECO:0007669"/>
    <property type="project" value="UniProtKB-KW"/>
</dbReference>
<dbReference type="PROSITE" id="PS50157">
    <property type="entry name" value="ZINC_FINGER_C2H2_2"/>
    <property type="match status" value="1"/>
</dbReference>
<reference evidence="4" key="1">
    <citation type="journal article" date="2020" name="Stud. Mycol.">
        <title>101 Dothideomycetes genomes: a test case for predicting lifestyles and emergence of pathogens.</title>
        <authorList>
            <person name="Haridas S."/>
            <person name="Albert R."/>
            <person name="Binder M."/>
            <person name="Bloem J."/>
            <person name="Labutti K."/>
            <person name="Salamov A."/>
            <person name="Andreopoulos B."/>
            <person name="Baker S."/>
            <person name="Barry K."/>
            <person name="Bills G."/>
            <person name="Bluhm B."/>
            <person name="Cannon C."/>
            <person name="Castanera R."/>
            <person name="Culley D."/>
            <person name="Daum C."/>
            <person name="Ezra D."/>
            <person name="Gonzalez J."/>
            <person name="Henrissat B."/>
            <person name="Kuo A."/>
            <person name="Liang C."/>
            <person name="Lipzen A."/>
            <person name="Lutzoni F."/>
            <person name="Magnuson J."/>
            <person name="Mondo S."/>
            <person name="Nolan M."/>
            <person name="Ohm R."/>
            <person name="Pangilinan J."/>
            <person name="Park H.-J."/>
            <person name="Ramirez L."/>
            <person name="Alfaro M."/>
            <person name="Sun H."/>
            <person name="Tritt A."/>
            <person name="Yoshinaga Y."/>
            <person name="Zwiers L.-H."/>
            <person name="Turgeon B."/>
            <person name="Goodwin S."/>
            <person name="Spatafora J."/>
            <person name="Crous P."/>
            <person name="Grigoriev I."/>
        </authorList>
    </citation>
    <scope>NUCLEOTIDE SEQUENCE</scope>
    <source>
        <strain evidence="4">CBS 122681</strain>
    </source>
</reference>
<dbReference type="Proteomes" id="UP000799324">
    <property type="component" value="Unassembled WGS sequence"/>
</dbReference>